<accession>W7TLA2</accession>
<evidence type="ECO:0000256" key="1">
    <source>
        <dbReference type="SAM" id="MobiDB-lite"/>
    </source>
</evidence>
<dbReference type="EMBL" id="AZIL01002467">
    <property type="protein sequence ID" value="EWM21489.1"/>
    <property type="molecule type" value="Genomic_DNA"/>
</dbReference>
<keyword evidence="3" id="KW-1185">Reference proteome</keyword>
<name>W7TLA2_9STRA</name>
<organism evidence="2 3">
    <name type="scientific">Nannochloropsis gaditana</name>
    <dbReference type="NCBI Taxonomy" id="72520"/>
    <lineage>
        <taxon>Eukaryota</taxon>
        <taxon>Sar</taxon>
        <taxon>Stramenopiles</taxon>
        <taxon>Ochrophyta</taxon>
        <taxon>Eustigmatophyceae</taxon>
        <taxon>Eustigmatales</taxon>
        <taxon>Monodopsidaceae</taxon>
        <taxon>Nannochloropsis</taxon>
    </lineage>
</organism>
<feature type="compositionally biased region" description="Basic and acidic residues" evidence="1">
    <location>
        <begin position="205"/>
        <end position="234"/>
    </location>
</feature>
<proteinExistence type="predicted"/>
<dbReference type="AlphaFoldDB" id="W7TLA2"/>
<dbReference type="OrthoDB" id="10351088at2759"/>
<gene>
    <name evidence="2" type="ORF">Naga_100019g71</name>
</gene>
<sequence>MDPPRSSDSVRSSHSLKSPLLLDHRAPQAISPSAPPAPSVSEDSPQRLYPPMPEPDSPFLSPSSRFLAADATSDGARWAGAPAPSWRTETAGSPAHRLQNVPSAPSASAGNTRSHDPAISSLRPSSEFLRQAQALAMRRVTEENLRAEEASRQGWQRNVLDHATLRAAEAAAAARRSRPGLEESEGLQVDPSTHDGAPCLTELLEAGKKREGGREGGRDGGKEGGHHDGYKMAEYDIKEGYQISEYRSIYDS</sequence>
<dbReference type="Proteomes" id="UP000019335">
    <property type="component" value="Unassembled WGS sequence"/>
</dbReference>
<feature type="region of interest" description="Disordered" evidence="1">
    <location>
        <begin position="1"/>
        <end position="126"/>
    </location>
</feature>
<protein>
    <submittedName>
        <fullName evidence="2">Uncharacterized protein</fullName>
    </submittedName>
</protein>
<feature type="region of interest" description="Disordered" evidence="1">
    <location>
        <begin position="170"/>
        <end position="234"/>
    </location>
</feature>
<comment type="caution">
    <text evidence="2">The sequence shown here is derived from an EMBL/GenBank/DDBJ whole genome shotgun (WGS) entry which is preliminary data.</text>
</comment>
<feature type="compositionally biased region" description="Low complexity" evidence="1">
    <location>
        <begin position="1"/>
        <end position="18"/>
    </location>
</feature>
<feature type="compositionally biased region" description="Polar residues" evidence="1">
    <location>
        <begin position="100"/>
        <end position="112"/>
    </location>
</feature>
<evidence type="ECO:0000313" key="3">
    <source>
        <dbReference type="Proteomes" id="UP000019335"/>
    </source>
</evidence>
<reference evidence="2 3" key="1">
    <citation type="journal article" date="2014" name="Mol. Plant">
        <title>Chromosome Scale Genome Assembly and Transcriptome Profiling of Nannochloropsis gaditana in Nitrogen Depletion.</title>
        <authorList>
            <person name="Corteggiani Carpinelli E."/>
            <person name="Telatin A."/>
            <person name="Vitulo N."/>
            <person name="Forcato C."/>
            <person name="D'Angelo M."/>
            <person name="Schiavon R."/>
            <person name="Vezzi A."/>
            <person name="Giacometti G.M."/>
            <person name="Morosinotto T."/>
            <person name="Valle G."/>
        </authorList>
    </citation>
    <scope>NUCLEOTIDE SEQUENCE [LARGE SCALE GENOMIC DNA]</scope>
    <source>
        <strain evidence="2 3">B-31</strain>
    </source>
</reference>
<evidence type="ECO:0000313" key="2">
    <source>
        <dbReference type="EMBL" id="EWM21489.1"/>
    </source>
</evidence>